<organism evidence="14 15">
    <name type="scientific">Elliptochloris bilobata</name>
    <dbReference type="NCBI Taxonomy" id="381761"/>
    <lineage>
        <taxon>Eukaryota</taxon>
        <taxon>Viridiplantae</taxon>
        <taxon>Chlorophyta</taxon>
        <taxon>core chlorophytes</taxon>
        <taxon>Trebouxiophyceae</taxon>
        <taxon>Trebouxiophyceae incertae sedis</taxon>
        <taxon>Elliptochloris clade</taxon>
        <taxon>Elliptochloris</taxon>
    </lineage>
</organism>
<dbReference type="GO" id="GO:0008379">
    <property type="term" value="F:thioredoxin peroxidase activity"/>
    <property type="evidence" value="ECO:0007669"/>
    <property type="project" value="TreeGrafter"/>
</dbReference>
<keyword evidence="4" id="KW-0049">Antioxidant</keyword>
<dbReference type="InterPro" id="IPR000866">
    <property type="entry name" value="AhpC/TSA"/>
</dbReference>
<feature type="region of interest" description="Disordered" evidence="12">
    <location>
        <begin position="1"/>
        <end position="33"/>
    </location>
</feature>
<feature type="region of interest" description="Disordered" evidence="12">
    <location>
        <begin position="173"/>
        <end position="202"/>
    </location>
</feature>
<gene>
    <name evidence="14" type="ORF">WJX81_002807</name>
</gene>
<reference evidence="14 15" key="1">
    <citation type="journal article" date="2024" name="Nat. Commun.">
        <title>Phylogenomics reveals the evolutionary origins of lichenization in chlorophyte algae.</title>
        <authorList>
            <person name="Puginier C."/>
            <person name="Libourel C."/>
            <person name="Otte J."/>
            <person name="Skaloud P."/>
            <person name="Haon M."/>
            <person name="Grisel S."/>
            <person name="Petersen M."/>
            <person name="Berrin J.G."/>
            <person name="Delaux P.M."/>
            <person name="Dal Grande F."/>
            <person name="Keller J."/>
        </authorList>
    </citation>
    <scope>NUCLEOTIDE SEQUENCE [LARGE SCALE GENOMIC DNA]</scope>
    <source>
        <strain evidence="14 15">SAG 245.80</strain>
    </source>
</reference>
<evidence type="ECO:0000256" key="5">
    <source>
        <dbReference type="ARBA" id="ARBA00023002"/>
    </source>
</evidence>
<evidence type="ECO:0000256" key="10">
    <source>
        <dbReference type="ARBA" id="ARBA00042163"/>
    </source>
</evidence>
<dbReference type="PANTHER" id="PTHR42801:SF23">
    <property type="entry name" value="PEROXIREDOXIN DOT5"/>
    <property type="match status" value="1"/>
</dbReference>
<evidence type="ECO:0000313" key="14">
    <source>
        <dbReference type="EMBL" id="KAK9831862.1"/>
    </source>
</evidence>
<accession>A0AAW1RDC2</accession>
<dbReference type="Proteomes" id="UP001445335">
    <property type="component" value="Unassembled WGS sequence"/>
</dbReference>
<keyword evidence="5" id="KW-0560">Oxidoreductase</keyword>
<dbReference type="GO" id="GO:0045454">
    <property type="term" value="P:cell redox homeostasis"/>
    <property type="evidence" value="ECO:0007669"/>
    <property type="project" value="TreeGrafter"/>
</dbReference>
<evidence type="ECO:0000256" key="4">
    <source>
        <dbReference type="ARBA" id="ARBA00022862"/>
    </source>
</evidence>
<dbReference type="Pfam" id="PF00578">
    <property type="entry name" value="AhpC-TSA"/>
    <property type="match status" value="1"/>
</dbReference>
<evidence type="ECO:0000256" key="12">
    <source>
        <dbReference type="SAM" id="MobiDB-lite"/>
    </source>
</evidence>
<keyword evidence="7" id="KW-0676">Redox-active center</keyword>
<protein>
    <recommendedName>
        <fullName evidence="2">thioredoxin-dependent peroxiredoxin</fullName>
        <ecNumber evidence="2">1.11.1.24</ecNumber>
    </recommendedName>
    <alternativeName>
        <fullName evidence="8">Thioredoxin peroxidase</fullName>
    </alternativeName>
    <alternativeName>
        <fullName evidence="10">Thioredoxin-dependent peroxiredoxin Q</fullName>
    </alternativeName>
</protein>
<evidence type="ECO:0000256" key="2">
    <source>
        <dbReference type="ARBA" id="ARBA00013017"/>
    </source>
</evidence>
<dbReference type="SUPFAM" id="SSF52833">
    <property type="entry name" value="Thioredoxin-like"/>
    <property type="match status" value="1"/>
</dbReference>
<feature type="region of interest" description="Disordered" evidence="12">
    <location>
        <begin position="248"/>
        <end position="268"/>
    </location>
</feature>
<dbReference type="InterPro" id="IPR036249">
    <property type="entry name" value="Thioredoxin-like_sf"/>
</dbReference>
<evidence type="ECO:0000256" key="9">
    <source>
        <dbReference type="ARBA" id="ARBA00038489"/>
    </source>
</evidence>
<comment type="similarity">
    <text evidence="9">Belongs to the peroxiredoxin family. BCP/PrxQ subfamily.</text>
</comment>
<keyword evidence="6" id="KW-1015">Disulfide bond</keyword>
<feature type="compositionally biased region" description="Low complexity" evidence="12">
    <location>
        <begin position="341"/>
        <end position="352"/>
    </location>
</feature>
<dbReference type="InterPro" id="IPR050924">
    <property type="entry name" value="Peroxiredoxin_BCP/PrxQ"/>
</dbReference>
<evidence type="ECO:0000256" key="8">
    <source>
        <dbReference type="ARBA" id="ARBA00032824"/>
    </source>
</evidence>
<comment type="catalytic activity">
    <reaction evidence="11">
        <text>a hydroperoxide + [thioredoxin]-dithiol = an alcohol + [thioredoxin]-disulfide + H2O</text>
        <dbReference type="Rhea" id="RHEA:62620"/>
        <dbReference type="Rhea" id="RHEA-COMP:10698"/>
        <dbReference type="Rhea" id="RHEA-COMP:10700"/>
        <dbReference type="ChEBI" id="CHEBI:15377"/>
        <dbReference type="ChEBI" id="CHEBI:29950"/>
        <dbReference type="ChEBI" id="CHEBI:30879"/>
        <dbReference type="ChEBI" id="CHEBI:35924"/>
        <dbReference type="ChEBI" id="CHEBI:50058"/>
        <dbReference type="EC" id="1.11.1.24"/>
    </reaction>
</comment>
<feature type="domain" description="Thioredoxin" evidence="13">
    <location>
        <begin position="22"/>
        <end position="165"/>
    </location>
</feature>
<evidence type="ECO:0000256" key="3">
    <source>
        <dbReference type="ARBA" id="ARBA00022559"/>
    </source>
</evidence>
<evidence type="ECO:0000259" key="13">
    <source>
        <dbReference type="PROSITE" id="PS51352"/>
    </source>
</evidence>
<feature type="compositionally biased region" description="Basic and acidic residues" evidence="12">
    <location>
        <begin position="178"/>
        <end position="199"/>
    </location>
</feature>
<evidence type="ECO:0000256" key="6">
    <source>
        <dbReference type="ARBA" id="ARBA00023157"/>
    </source>
</evidence>
<evidence type="ECO:0000256" key="7">
    <source>
        <dbReference type="ARBA" id="ARBA00023284"/>
    </source>
</evidence>
<feature type="region of interest" description="Disordered" evidence="12">
    <location>
        <begin position="292"/>
        <end position="318"/>
    </location>
</feature>
<name>A0AAW1RDC2_9CHLO</name>
<dbReference type="GO" id="GO:0009543">
    <property type="term" value="C:chloroplast thylakoid lumen"/>
    <property type="evidence" value="ECO:0007669"/>
    <property type="project" value="UniProtKB-SubCell"/>
</dbReference>
<dbReference type="Gene3D" id="3.40.30.10">
    <property type="entry name" value="Glutaredoxin"/>
    <property type="match status" value="1"/>
</dbReference>
<dbReference type="AlphaFoldDB" id="A0AAW1RDC2"/>
<keyword evidence="3" id="KW-0575">Peroxidase</keyword>
<comment type="subcellular location">
    <subcellularLocation>
        <location evidence="1">Plastid</location>
        <location evidence="1">Chloroplast thylakoid lumen</location>
    </subcellularLocation>
</comment>
<proteinExistence type="inferred from homology"/>
<dbReference type="InterPro" id="IPR013766">
    <property type="entry name" value="Thioredoxin_domain"/>
</dbReference>
<dbReference type="PANTHER" id="PTHR42801">
    <property type="entry name" value="THIOREDOXIN-DEPENDENT PEROXIDE REDUCTASE"/>
    <property type="match status" value="1"/>
</dbReference>
<dbReference type="CDD" id="cd03017">
    <property type="entry name" value="PRX_BCP"/>
    <property type="match status" value="1"/>
</dbReference>
<keyword evidence="15" id="KW-1185">Reference proteome</keyword>
<dbReference type="GO" id="GO:0034599">
    <property type="term" value="P:cellular response to oxidative stress"/>
    <property type="evidence" value="ECO:0007669"/>
    <property type="project" value="TreeGrafter"/>
</dbReference>
<dbReference type="EMBL" id="JALJOU010000044">
    <property type="protein sequence ID" value="KAK9831862.1"/>
    <property type="molecule type" value="Genomic_DNA"/>
</dbReference>
<evidence type="ECO:0000313" key="15">
    <source>
        <dbReference type="Proteomes" id="UP001445335"/>
    </source>
</evidence>
<comment type="caution">
    <text evidence="14">The sequence shown here is derived from an EMBL/GenBank/DDBJ whole genome shotgun (WGS) entry which is preliminary data.</text>
</comment>
<evidence type="ECO:0000256" key="11">
    <source>
        <dbReference type="ARBA" id="ARBA00049091"/>
    </source>
</evidence>
<sequence>MARGKRKQAAPSAAGKKAKTGLHEGDALPDLPALHNETDESVLLTEVVKSSGVVVFFFPKQGTGGCTKQAKGFSEHVEDFEKAGYKVYGMSADKPKALAGWKKKEGLRFSLLSGSDEALRALGVKKGKSVQRSHMVVAKGGTLKEVSIGVKPAESVTDALAAVAGGKAVPAAEAAEAQEEKEAAAADEKEEAAANKDEAEGIDTEAADKLAAEVAAPAANGTTQPEAAAIEAAKEAAAITAEGGEAAAGAAEAPATDAAKAPATDAAEVPAANAAEPVAVETVAGEAVASEAVAGKPEAAAAPAEAGVSQAQAGVGGAEAAALADADTMKLVADEGDPDKPAAAAAAAPAEA</sequence>
<feature type="region of interest" description="Disordered" evidence="12">
    <location>
        <begin position="331"/>
        <end position="352"/>
    </location>
</feature>
<dbReference type="EC" id="1.11.1.24" evidence="2"/>
<evidence type="ECO:0000256" key="1">
    <source>
        <dbReference type="ARBA" id="ARBA00004456"/>
    </source>
</evidence>
<dbReference type="PROSITE" id="PS51352">
    <property type="entry name" value="THIOREDOXIN_2"/>
    <property type="match status" value="1"/>
</dbReference>